<organism evidence="1">
    <name type="scientific">Rhodosorus marinus</name>
    <dbReference type="NCBI Taxonomy" id="101924"/>
    <lineage>
        <taxon>Eukaryota</taxon>
        <taxon>Rhodophyta</taxon>
        <taxon>Stylonematophyceae</taxon>
        <taxon>Stylonematales</taxon>
        <taxon>Stylonemataceae</taxon>
        <taxon>Rhodosorus</taxon>
    </lineage>
</organism>
<accession>A0A7S0BUP0</accession>
<sequence length="123" mass="13767">MEVLDDGVLGLGGTRMRQFGGDSVLGLVPDESMKAWLLVEVESSNSMQFNQSILFPKVNSEPPENPGFHPIVQTGTVPTCLSHKRSMTVWSTGRSWDRWIRTRCLRIKEQELGSVSTAEVMSW</sequence>
<evidence type="ECO:0000313" key="1">
    <source>
        <dbReference type="EMBL" id="CAD8403032.1"/>
    </source>
</evidence>
<gene>
    <name evidence="1" type="ORF">RMAR0315_LOCUS13037</name>
</gene>
<dbReference type="AlphaFoldDB" id="A0A7S0BUP0"/>
<name>A0A7S0BUP0_9RHOD</name>
<proteinExistence type="predicted"/>
<dbReference type="EMBL" id="HBEK01023791">
    <property type="protein sequence ID" value="CAD8403032.1"/>
    <property type="molecule type" value="Transcribed_RNA"/>
</dbReference>
<reference evidence="1" key="1">
    <citation type="submission" date="2021-01" db="EMBL/GenBank/DDBJ databases">
        <authorList>
            <person name="Corre E."/>
            <person name="Pelletier E."/>
            <person name="Niang G."/>
            <person name="Scheremetjew M."/>
            <person name="Finn R."/>
            <person name="Kale V."/>
            <person name="Holt S."/>
            <person name="Cochrane G."/>
            <person name="Meng A."/>
            <person name="Brown T."/>
            <person name="Cohen L."/>
        </authorList>
    </citation>
    <scope>NUCLEOTIDE SEQUENCE</scope>
    <source>
        <strain evidence="1">UTEX LB 2760</strain>
    </source>
</reference>
<protein>
    <submittedName>
        <fullName evidence="1">Uncharacterized protein</fullName>
    </submittedName>
</protein>